<feature type="region of interest" description="Disordered" evidence="1">
    <location>
        <begin position="470"/>
        <end position="569"/>
    </location>
</feature>
<accession>A0ABS6YQQ7</accession>
<dbReference type="RefSeq" id="WP_219690260.1">
    <property type="nucleotide sequence ID" value="NZ_WMBF01000225.1"/>
</dbReference>
<sequence length="569" mass="59994">MTNHSEEIGPIDPSDPAPVPAAASDPAAIPDTAAIHAGPSDPAASPASPADPSEPTGSADQIAPSRTAHPSAPGGSAVTPDRPLEAGDELPSGDPDEPPGGDPFEEPLVTLRTPAELADSLPYLLGFKPEDSIVLMALHGERGRLGGRVRLGIPERAGDWPPVAEQLAKCLVGGCERRGDRPDGIVAFLCREPGEAESGQQIAERLRPLAQMVRTACGALDVPVFEVVCISDHRFWTYCCPDTRCCPPEGSPLIRPGTSVLAAAATYMGVQAVATQGEIRARLTPWETAAAIEQERALDAAGLALIPRILNEEDVAAAETLDLARRIMARLAAAPPVSGTLEADNRDDELIAHDEAAALILGLQVRTTRDRAAEWMEGDEAPPALRLWRALARRCVGAYDEHAAAPLSLAGWVAWSLGDIAEAQEALDMALRADCEYTFALLLHHACNEGMDPESIRRCLRRKQDVREDAEGGGAFASLDGSPQPTGSERLLEAGTSTAEEDTPRRRRRRLPRSPGSGGSRSSDVPRASAGPSGTRSSSGPAGTHASGSPGTGPQNRRRTVRRGARNDR</sequence>
<gene>
    <name evidence="2" type="ORF">GKQ77_19765</name>
</gene>
<dbReference type="InterPro" id="IPR025447">
    <property type="entry name" value="DUF4192"/>
</dbReference>
<feature type="compositionally biased region" description="Acidic residues" evidence="1">
    <location>
        <begin position="94"/>
        <end position="105"/>
    </location>
</feature>
<feature type="compositionally biased region" description="Polar residues" evidence="1">
    <location>
        <begin position="532"/>
        <end position="555"/>
    </location>
</feature>
<proteinExistence type="predicted"/>
<evidence type="ECO:0000313" key="3">
    <source>
        <dbReference type="Proteomes" id="UP001197114"/>
    </source>
</evidence>
<name>A0ABS6YQQ7_9ACTN</name>
<organism evidence="2 3">
    <name type="scientific">Streptomyces anatolicus</name>
    <dbReference type="NCBI Taxonomy" id="2675858"/>
    <lineage>
        <taxon>Bacteria</taxon>
        <taxon>Bacillati</taxon>
        <taxon>Actinomycetota</taxon>
        <taxon>Actinomycetes</taxon>
        <taxon>Kitasatosporales</taxon>
        <taxon>Streptomycetaceae</taxon>
        <taxon>Streptomyces</taxon>
    </lineage>
</organism>
<feature type="region of interest" description="Disordered" evidence="1">
    <location>
        <begin position="1"/>
        <end position="107"/>
    </location>
</feature>
<protein>
    <submittedName>
        <fullName evidence="2">DUF4192 family protein</fullName>
    </submittedName>
</protein>
<dbReference type="Proteomes" id="UP001197114">
    <property type="component" value="Unassembled WGS sequence"/>
</dbReference>
<comment type="caution">
    <text evidence="2">The sequence shown here is derived from an EMBL/GenBank/DDBJ whole genome shotgun (WGS) entry which is preliminary data.</text>
</comment>
<evidence type="ECO:0000256" key="1">
    <source>
        <dbReference type="SAM" id="MobiDB-lite"/>
    </source>
</evidence>
<feature type="compositionally biased region" description="Basic residues" evidence="1">
    <location>
        <begin position="556"/>
        <end position="569"/>
    </location>
</feature>
<reference evidence="2 3" key="1">
    <citation type="submission" date="2019-11" db="EMBL/GenBank/DDBJ databases">
        <authorList>
            <person name="Ay H."/>
        </authorList>
    </citation>
    <scope>NUCLEOTIDE SEQUENCE [LARGE SCALE GENOMIC DNA]</scope>
    <source>
        <strain evidence="2 3">BG9H</strain>
    </source>
</reference>
<dbReference type="EMBL" id="WMBF01000225">
    <property type="protein sequence ID" value="MBW5423773.1"/>
    <property type="molecule type" value="Genomic_DNA"/>
</dbReference>
<keyword evidence="3" id="KW-1185">Reference proteome</keyword>
<evidence type="ECO:0000313" key="2">
    <source>
        <dbReference type="EMBL" id="MBW5423773.1"/>
    </source>
</evidence>
<dbReference type="Pfam" id="PF13830">
    <property type="entry name" value="DUF4192"/>
    <property type="match status" value="1"/>
</dbReference>
<feature type="compositionally biased region" description="Low complexity" evidence="1">
    <location>
        <begin position="20"/>
        <end position="53"/>
    </location>
</feature>